<reference evidence="1" key="1">
    <citation type="submission" date="2017-05" db="EMBL/GenBank/DDBJ databases">
        <authorList>
            <person name="Imhoff J.F."/>
            <person name="Rahn T."/>
            <person name="Kuenzel S."/>
            <person name="Neulinger S.C."/>
        </authorList>
    </citation>
    <scope>NUCLEOTIDE SEQUENCE</scope>
    <source>
        <strain evidence="1">DSM 4395</strain>
    </source>
</reference>
<keyword evidence="2" id="KW-1185">Reference proteome</keyword>
<protein>
    <recommendedName>
        <fullName evidence="3">Transposase</fullName>
    </recommendedName>
</protein>
<organism evidence="1 2">
    <name type="scientific">Halochromatium salexigens</name>
    <name type="common">Chromatium salexigens</name>
    <dbReference type="NCBI Taxonomy" id="49447"/>
    <lineage>
        <taxon>Bacteria</taxon>
        <taxon>Pseudomonadati</taxon>
        <taxon>Pseudomonadota</taxon>
        <taxon>Gammaproteobacteria</taxon>
        <taxon>Chromatiales</taxon>
        <taxon>Chromatiaceae</taxon>
        <taxon>Halochromatium</taxon>
    </lineage>
</organism>
<name>A0AAJ0UEN5_HALSE</name>
<accession>A0AAJ0UEN5</accession>
<dbReference type="Proteomes" id="UP001296967">
    <property type="component" value="Unassembled WGS sequence"/>
</dbReference>
<evidence type="ECO:0000313" key="2">
    <source>
        <dbReference type="Proteomes" id="UP001296967"/>
    </source>
</evidence>
<dbReference type="AlphaFoldDB" id="A0AAJ0UEN5"/>
<dbReference type="NCBIfam" id="NF047593">
    <property type="entry name" value="IS66_ISAeme5_TnpA"/>
    <property type="match status" value="1"/>
</dbReference>
<sequence length="121" mass="13387">MAEKRRTPAQWRELVQGWPPSGETQAAYCRRHGIAVSTFHRWRERLRQETQTSKSSLSAEELQPATLLPVRLADRPTPPSQEVGAALTVVFTNGLRLEIAAGCDPSTLGQVVDLLQARGAR</sequence>
<dbReference type="RefSeq" id="WP_201244475.1">
    <property type="nucleotide sequence ID" value="NZ_NHSF01000038.1"/>
</dbReference>
<reference evidence="1" key="2">
    <citation type="journal article" date="2020" name="Microorganisms">
        <title>Osmotic Adaptation and Compatible Solute Biosynthesis of Phototrophic Bacteria as Revealed from Genome Analyses.</title>
        <authorList>
            <person name="Imhoff J.F."/>
            <person name="Rahn T."/>
            <person name="Kunzel S."/>
            <person name="Keller A."/>
            <person name="Neulinger S.C."/>
        </authorList>
    </citation>
    <scope>NUCLEOTIDE SEQUENCE</scope>
    <source>
        <strain evidence="1">DSM 4395</strain>
    </source>
</reference>
<proteinExistence type="predicted"/>
<gene>
    <name evidence="1" type="ORF">CCR82_05835</name>
</gene>
<evidence type="ECO:0008006" key="3">
    <source>
        <dbReference type="Google" id="ProtNLM"/>
    </source>
</evidence>
<dbReference type="EMBL" id="NHSF01000038">
    <property type="protein sequence ID" value="MBK5930056.1"/>
    <property type="molecule type" value="Genomic_DNA"/>
</dbReference>
<evidence type="ECO:0000313" key="1">
    <source>
        <dbReference type="EMBL" id="MBK5930056.1"/>
    </source>
</evidence>
<comment type="caution">
    <text evidence="1">The sequence shown here is derived from an EMBL/GenBank/DDBJ whole genome shotgun (WGS) entry which is preliminary data.</text>
</comment>